<gene>
    <name evidence="2" type="ORF">AVEN_128541_1</name>
    <name evidence="3" type="ORF">AVEN_175019_1</name>
</gene>
<dbReference type="InterPro" id="IPR036397">
    <property type="entry name" value="RNaseH_sf"/>
</dbReference>
<feature type="region of interest" description="Disordered" evidence="1">
    <location>
        <begin position="1"/>
        <end position="23"/>
    </location>
</feature>
<protein>
    <recommendedName>
        <fullName evidence="5">Tc1-like transposase DDE domain-containing protein</fullName>
    </recommendedName>
</protein>
<dbReference type="EMBL" id="BGPR01066696">
    <property type="protein sequence ID" value="GBO41176.1"/>
    <property type="molecule type" value="Genomic_DNA"/>
</dbReference>
<reference evidence="3 4" key="1">
    <citation type="journal article" date="2019" name="Sci. Rep.">
        <title>Orb-weaving spider Araneus ventricosus genome elucidates the spidroin gene catalogue.</title>
        <authorList>
            <person name="Kono N."/>
            <person name="Nakamura H."/>
            <person name="Ohtoshi R."/>
            <person name="Moran D.A.P."/>
            <person name="Shinohara A."/>
            <person name="Yoshida Y."/>
            <person name="Fujiwara M."/>
            <person name="Mori M."/>
            <person name="Tomita M."/>
            <person name="Arakawa K."/>
        </authorList>
    </citation>
    <scope>NUCLEOTIDE SEQUENCE [LARGE SCALE GENOMIC DNA]</scope>
</reference>
<evidence type="ECO:0000313" key="2">
    <source>
        <dbReference type="EMBL" id="GBO23238.1"/>
    </source>
</evidence>
<proteinExistence type="predicted"/>
<dbReference type="EMBL" id="BGPR01046271">
    <property type="protein sequence ID" value="GBO23238.1"/>
    <property type="molecule type" value="Genomic_DNA"/>
</dbReference>
<sequence length="308" mass="35072">MFARFKKTGHLGVQPGRGHKSTRSDVVEDVATAIVEQSIDNVVGCSSACAVSRHLGVPYSTVRNVPRKIVHFFPYKINHNQQLLAVDREKRLTLALTFLARVEVDASWPWQILWSDEAHFHLSGTINTHNCRILDMEKPRTFQEIPLHSPKVWCGFTATFIIGPFFFEEATRNGPVTCTMMAKRYKNMLKNLVVSQMQQQQCLDSITFMQNGAPPHIGLCVQQFFRQQFTNDRVISHAFPSTWPSRSPDLNPCDFWLWGYLKNLVYRGHLVTLADLKESIALHAKSISVDQIQSAVEQAVHRLQILTS</sequence>
<dbReference type="Gene3D" id="3.30.420.10">
    <property type="entry name" value="Ribonuclease H-like superfamily/Ribonuclease H"/>
    <property type="match status" value="1"/>
</dbReference>
<dbReference type="PANTHER" id="PTHR47326">
    <property type="entry name" value="TRANSPOSABLE ELEMENT TC3 TRANSPOSASE-LIKE PROTEIN"/>
    <property type="match status" value="1"/>
</dbReference>
<keyword evidence="4" id="KW-1185">Reference proteome</keyword>
<dbReference type="GO" id="GO:0003676">
    <property type="term" value="F:nucleic acid binding"/>
    <property type="evidence" value="ECO:0007669"/>
    <property type="project" value="InterPro"/>
</dbReference>
<organism evidence="3 4">
    <name type="scientific">Araneus ventricosus</name>
    <name type="common">Orbweaver spider</name>
    <name type="synonym">Epeira ventricosa</name>
    <dbReference type="NCBI Taxonomy" id="182803"/>
    <lineage>
        <taxon>Eukaryota</taxon>
        <taxon>Metazoa</taxon>
        <taxon>Ecdysozoa</taxon>
        <taxon>Arthropoda</taxon>
        <taxon>Chelicerata</taxon>
        <taxon>Arachnida</taxon>
        <taxon>Araneae</taxon>
        <taxon>Araneomorphae</taxon>
        <taxon>Entelegynae</taxon>
        <taxon>Araneoidea</taxon>
        <taxon>Araneidae</taxon>
        <taxon>Araneus</taxon>
    </lineage>
</organism>
<evidence type="ECO:0000313" key="4">
    <source>
        <dbReference type="Proteomes" id="UP000499080"/>
    </source>
</evidence>
<dbReference type="OrthoDB" id="6436543at2759"/>
<evidence type="ECO:0000256" key="1">
    <source>
        <dbReference type="SAM" id="MobiDB-lite"/>
    </source>
</evidence>
<dbReference type="Proteomes" id="UP000499080">
    <property type="component" value="Unassembled WGS sequence"/>
</dbReference>
<comment type="caution">
    <text evidence="3">The sequence shown here is derived from an EMBL/GenBank/DDBJ whole genome shotgun (WGS) entry which is preliminary data.</text>
</comment>
<name>A0A4Y2WWJ5_ARAVE</name>
<dbReference type="AlphaFoldDB" id="A0A4Y2WWJ5"/>
<dbReference type="PANTHER" id="PTHR47326:SF1">
    <property type="entry name" value="HTH PSQ-TYPE DOMAIN-CONTAINING PROTEIN"/>
    <property type="match status" value="1"/>
</dbReference>
<accession>A0A4Y2WWJ5</accession>
<evidence type="ECO:0000313" key="3">
    <source>
        <dbReference type="EMBL" id="GBO41176.1"/>
    </source>
</evidence>
<evidence type="ECO:0008006" key="5">
    <source>
        <dbReference type="Google" id="ProtNLM"/>
    </source>
</evidence>